<dbReference type="Pfam" id="PF01235">
    <property type="entry name" value="Na_Ala_symp"/>
    <property type="match status" value="1"/>
</dbReference>
<keyword evidence="6 8" id="KW-1133">Transmembrane helix</keyword>
<sequence length="189" mass="20567">MIQGLRRATFSNEAGLGSASIAHAAAKTKEPVSEGMVALLEPFIDTVVICTITALVIILTGSYGTGSGIELTSNAFGSFVSWFPYILTIAVILFAFSTSITWFYYGQRSFLYLFGNNARADFAFKVSYLFVLIIGSALALGSVMNIADALLFAMGFPNVLGLIIFRKELKEMLDDYLARIKSGEIKEIK</sequence>
<keyword evidence="10" id="KW-1185">Reference proteome</keyword>
<feature type="transmembrane region" description="Helical" evidence="8">
    <location>
        <begin position="126"/>
        <end position="143"/>
    </location>
</feature>
<dbReference type="PANTHER" id="PTHR30330">
    <property type="entry name" value="AGSS FAMILY TRANSPORTER, SODIUM-ALANINE"/>
    <property type="match status" value="1"/>
</dbReference>
<evidence type="ECO:0000256" key="2">
    <source>
        <dbReference type="ARBA" id="ARBA00009261"/>
    </source>
</evidence>
<gene>
    <name evidence="9" type="ORF">QGN29_12840</name>
</gene>
<name>A0AA52EBR5_9PROT</name>
<evidence type="ECO:0000256" key="6">
    <source>
        <dbReference type="ARBA" id="ARBA00022989"/>
    </source>
</evidence>
<keyword evidence="7 8" id="KW-0472">Membrane</keyword>
<accession>A0AA52EBR5</accession>
<evidence type="ECO:0000313" key="10">
    <source>
        <dbReference type="Proteomes" id="UP001268683"/>
    </source>
</evidence>
<dbReference type="PANTHER" id="PTHR30330:SF3">
    <property type="entry name" value="TRANSCRIPTIONAL REGULATOR, LRP FAMILY"/>
    <property type="match status" value="1"/>
</dbReference>
<organism evidence="9 10">
    <name type="scientific">Temperatibacter marinus</name>
    <dbReference type="NCBI Taxonomy" id="1456591"/>
    <lineage>
        <taxon>Bacteria</taxon>
        <taxon>Pseudomonadati</taxon>
        <taxon>Pseudomonadota</taxon>
        <taxon>Alphaproteobacteria</taxon>
        <taxon>Kordiimonadales</taxon>
        <taxon>Temperatibacteraceae</taxon>
        <taxon>Temperatibacter</taxon>
    </lineage>
</organism>
<dbReference type="InterPro" id="IPR001463">
    <property type="entry name" value="Na/Ala_symport"/>
</dbReference>
<proteinExistence type="inferred from homology"/>
<reference evidence="9" key="1">
    <citation type="submission" date="2023-04" db="EMBL/GenBank/DDBJ databases">
        <title>Complete genome sequence of Temperatibacter marinus.</title>
        <authorList>
            <person name="Rong J.-C."/>
            <person name="Yi M.-L."/>
            <person name="Zhao Q."/>
        </authorList>
    </citation>
    <scope>NUCLEOTIDE SEQUENCE</scope>
    <source>
        <strain evidence="9">NBRC 110045</strain>
    </source>
</reference>
<evidence type="ECO:0000256" key="8">
    <source>
        <dbReference type="SAM" id="Phobius"/>
    </source>
</evidence>
<comment type="subcellular location">
    <subcellularLocation>
        <location evidence="1">Cell membrane</location>
        <topology evidence="1">Multi-pass membrane protein</topology>
    </subcellularLocation>
</comment>
<evidence type="ECO:0000256" key="4">
    <source>
        <dbReference type="ARBA" id="ARBA00022475"/>
    </source>
</evidence>
<evidence type="ECO:0000313" key="9">
    <source>
        <dbReference type="EMBL" id="WND02432.1"/>
    </source>
</evidence>
<evidence type="ECO:0000256" key="7">
    <source>
        <dbReference type="ARBA" id="ARBA00023136"/>
    </source>
</evidence>
<evidence type="ECO:0000256" key="1">
    <source>
        <dbReference type="ARBA" id="ARBA00004651"/>
    </source>
</evidence>
<evidence type="ECO:0000256" key="5">
    <source>
        <dbReference type="ARBA" id="ARBA00022692"/>
    </source>
</evidence>
<comment type="similarity">
    <text evidence="2">Belongs to the alanine or glycine:cation symporter (AGCS) (TC 2.A.25) family.</text>
</comment>
<dbReference type="GO" id="GO:0005283">
    <property type="term" value="F:amino acid:sodium symporter activity"/>
    <property type="evidence" value="ECO:0007669"/>
    <property type="project" value="InterPro"/>
</dbReference>
<keyword evidence="5 8" id="KW-0812">Transmembrane</keyword>
<feature type="transmembrane region" description="Helical" evidence="8">
    <location>
        <begin position="82"/>
        <end position="105"/>
    </location>
</feature>
<dbReference type="GO" id="GO:0005886">
    <property type="term" value="C:plasma membrane"/>
    <property type="evidence" value="ECO:0007669"/>
    <property type="project" value="UniProtKB-SubCell"/>
</dbReference>
<dbReference type="AlphaFoldDB" id="A0AA52EBR5"/>
<dbReference type="PRINTS" id="PR00175">
    <property type="entry name" value="NAALASMPORT"/>
</dbReference>
<dbReference type="Proteomes" id="UP001268683">
    <property type="component" value="Chromosome"/>
</dbReference>
<dbReference type="EMBL" id="CP123872">
    <property type="protein sequence ID" value="WND02432.1"/>
    <property type="molecule type" value="Genomic_DNA"/>
</dbReference>
<keyword evidence="4" id="KW-1003">Cell membrane</keyword>
<protein>
    <submittedName>
        <fullName evidence="9">Alanine:cation symporter family protein</fullName>
    </submittedName>
</protein>
<keyword evidence="3" id="KW-0813">Transport</keyword>
<evidence type="ECO:0000256" key="3">
    <source>
        <dbReference type="ARBA" id="ARBA00022448"/>
    </source>
</evidence>
<dbReference type="KEGG" id="tmk:QGN29_12840"/>
<feature type="transmembrane region" description="Helical" evidence="8">
    <location>
        <begin position="43"/>
        <end position="62"/>
    </location>
</feature>